<evidence type="ECO:0000256" key="1">
    <source>
        <dbReference type="SAM" id="SignalP"/>
    </source>
</evidence>
<dbReference type="AlphaFoldDB" id="A0A6G1KUW5"/>
<dbReference type="OrthoDB" id="5596743at2759"/>
<evidence type="ECO:0000313" key="4">
    <source>
        <dbReference type="Proteomes" id="UP000799436"/>
    </source>
</evidence>
<dbReference type="Pfam" id="PF26534">
    <property type="entry name" value="NTF2_7"/>
    <property type="match status" value="1"/>
</dbReference>
<accession>A0A6G1KUW5</accession>
<feature type="signal peptide" evidence="1">
    <location>
        <begin position="1"/>
        <end position="20"/>
    </location>
</feature>
<proteinExistence type="predicted"/>
<gene>
    <name evidence="3" type="ORF">EJ03DRAFT_355833</name>
</gene>
<dbReference type="InterPro" id="IPR058645">
    <property type="entry name" value="NTF2-like_dom_7"/>
</dbReference>
<dbReference type="Proteomes" id="UP000799436">
    <property type="component" value="Unassembled WGS sequence"/>
</dbReference>
<feature type="domain" description="NTF2-like" evidence="2">
    <location>
        <begin position="44"/>
        <end position="176"/>
    </location>
</feature>
<reference evidence="3" key="1">
    <citation type="journal article" date="2020" name="Stud. Mycol.">
        <title>101 Dothideomycetes genomes: a test case for predicting lifestyles and emergence of pathogens.</title>
        <authorList>
            <person name="Haridas S."/>
            <person name="Albert R."/>
            <person name="Binder M."/>
            <person name="Bloem J."/>
            <person name="Labutti K."/>
            <person name="Salamov A."/>
            <person name="Andreopoulos B."/>
            <person name="Baker S."/>
            <person name="Barry K."/>
            <person name="Bills G."/>
            <person name="Bluhm B."/>
            <person name="Cannon C."/>
            <person name="Castanera R."/>
            <person name="Culley D."/>
            <person name="Daum C."/>
            <person name="Ezra D."/>
            <person name="Gonzalez J."/>
            <person name="Henrissat B."/>
            <person name="Kuo A."/>
            <person name="Liang C."/>
            <person name="Lipzen A."/>
            <person name="Lutzoni F."/>
            <person name="Magnuson J."/>
            <person name="Mondo S."/>
            <person name="Nolan M."/>
            <person name="Ohm R."/>
            <person name="Pangilinan J."/>
            <person name="Park H.-J."/>
            <person name="Ramirez L."/>
            <person name="Alfaro M."/>
            <person name="Sun H."/>
            <person name="Tritt A."/>
            <person name="Yoshinaga Y."/>
            <person name="Zwiers L.-H."/>
            <person name="Turgeon B."/>
            <person name="Goodwin S."/>
            <person name="Spatafora J."/>
            <person name="Crous P."/>
            <person name="Grigoriev I."/>
        </authorList>
    </citation>
    <scope>NUCLEOTIDE SEQUENCE</scope>
    <source>
        <strain evidence="3">CBS 116005</strain>
    </source>
</reference>
<evidence type="ECO:0000313" key="3">
    <source>
        <dbReference type="EMBL" id="KAF2764387.1"/>
    </source>
</evidence>
<dbReference type="EMBL" id="ML995927">
    <property type="protein sequence ID" value="KAF2764387.1"/>
    <property type="molecule type" value="Genomic_DNA"/>
</dbReference>
<name>A0A6G1KUW5_9PEZI</name>
<protein>
    <recommendedName>
        <fullName evidence="2">NTF2-like domain-containing protein</fullName>
    </recommendedName>
</protein>
<keyword evidence="1" id="KW-0732">Signal</keyword>
<keyword evidence="4" id="KW-1185">Reference proteome</keyword>
<evidence type="ECO:0000259" key="2">
    <source>
        <dbReference type="Pfam" id="PF26534"/>
    </source>
</evidence>
<sequence length="201" mass="21963">MHGHLTALLPLLTLAATSIAHPQSYGSESGSSSESTYGIQNPSNCLTNAETDKIVSRLAIIFSAGPNYVELAEQTLTEDFTAISDSFSLLQGQPLNTTGSTTRAQALEQTSHLGHIPEPKTLYVAHVCDAIFWYFEYEREPLPVRNFGVFFVNEDKKVYKTYRELNSAAALINFGASCPKNATVGDEGIVLKKEGCQGYYN</sequence>
<feature type="chain" id="PRO_5026203632" description="NTF2-like domain-containing protein" evidence="1">
    <location>
        <begin position="21"/>
        <end position="201"/>
    </location>
</feature>
<organism evidence="3 4">
    <name type="scientific">Teratosphaeria nubilosa</name>
    <dbReference type="NCBI Taxonomy" id="161662"/>
    <lineage>
        <taxon>Eukaryota</taxon>
        <taxon>Fungi</taxon>
        <taxon>Dikarya</taxon>
        <taxon>Ascomycota</taxon>
        <taxon>Pezizomycotina</taxon>
        <taxon>Dothideomycetes</taxon>
        <taxon>Dothideomycetidae</taxon>
        <taxon>Mycosphaerellales</taxon>
        <taxon>Teratosphaeriaceae</taxon>
        <taxon>Teratosphaeria</taxon>
    </lineage>
</organism>